<dbReference type="OrthoDB" id="3535086at2759"/>
<reference evidence="2 3" key="1">
    <citation type="submission" date="2020-01" db="EMBL/GenBank/DDBJ databases">
        <authorList>
            <consortium name="DOE Joint Genome Institute"/>
            <person name="Haridas S."/>
            <person name="Albert R."/>
            <person name="Binder M."/>
            <person name="Bloem J."/>
            <person name="Labutti K."/>
            <person name="Salamov A."/>
            <person name="Andreopoulos B."/>
            <person name="Baker S.E."/>
            <person name="Barry K."/>
            <person name="Bills G."/>
            <person name="Bluhm B.H."/>
            <person name="Cannon C."/>
            <person name="Castanera R."/>
            <person name="Culley D.E."/>
            <person name="Daum C."/>
            <person name="Ezra D."/>
            <person name="Gonzalez J.B."/>
            <person name="Henrissat B."/>
            <person name="Kuo A."/>
            <person name="Liang C."/>
            <person name="Lipzen A."/>
            <person name="Lutzoni F."/>
            <person name="Magnuson J."/>
            <person name="Mondo S."/>
            <person name="Nolan M."/>
            <person name="Ohm R."/>
            <person name="Pangilinan J."/>
            <person name="Park H.-J.H."/>
            <person name="Ramirez L."/>
            <person name="Alfaro M."/>
            <person name="Sun H."/>
            <person name="Tritt A."/>
            <person name="Yoshinaga Y."/>
            <person name="Zwiers L.-H.L."/>
            <person name="Turgeon B.G."/>
            <person name="Goodwin S.B."/>
            <person name="Spatafora J.W."/>
            <person name="Crous P.W."/>
            <person name="Grigoriev I.V."/>
        </authorList>
    </citation>
    <scope>NUCLEOTIDE SEQUENCE [LARGE SCALE GENOMIC DNA]</scope>
    <source>
        <strain evidence="2 3">CBS 611.86</strain>
    </source>
</reference>
<name>A0A7C8MEH0_9PLEO</name>
<keyword evidence="3" id="KW-1185">Reference proteome</keyword>
<accession>A0A7C8MEH0</accession>
<organism evidence="2 3">
    <name type="scientific">Massariosphaeria phaeospora</name>
    <dbReference type="NCBI Taxonomy" id="100035"/>
    <lineage>
        <taxon>Eukaryota</taxon>
        <taxon>Fungi</taxon>
        <taxon>Dikarya</taxon>
        <taxon>Ascomycota</taxon>
        <taxon>Pezizomycotina</taxon>
        <taxon>Dothideomycetes</taxon>
        <taxon>Pleosporomycetidae</taxon>
        <taxon>Pleosporales</taxon>
        <taxon>Pleosporales incertae sedis</taxon>
        <taxon>Massariosphaeria</taxon>
    </lineage>
</organism>
<proteinExistence type="predicted"/>
<feature type="compositionally biased region" description="Polar residues" evidence="1">
    <location>
        <begin position="17"/>
        <end position="36"/>
    </location>
</feature>
<dbReference type="Proteomes" id="UP000481861">
    <property type="component" value="Unassembled WGS sequence"/>
</dbReference>
<evidence type="ECO:0000313" key="2">
    <source>
        <dbReference type="EMBL" id="KAF2873303.1"/>
    </source>
</evidence>
<evidence type="ECO:0000256" key="1">
    <source>
        <dbReference type="SAM" id="MobiDB-lite"/>
    </source>
</evidence>
<dbReference type="AlphaFoldDB" id="A0A7C8MEH0"/>
<sequence>MLPALQPSRPKRRASHEQPQQPLTGSALNTAQQVSSGYELARPRSQIKAMPPFGPARNSLLPAHAMYDSAVRHPVFFTENLRKSPFPIPSMGSHGWSPVACGYIMEQRKAELNGMPKTKL</sequence>
<gene>
    <name evidence="2" type="ORF">BDV95DRAFT_627267</name>
</gene>
<evidence type="ECO:0000313" key="3">
    <source>
        <dbReference type="Proteomes" id="UP000481861"/>
    </source>
</evidence>
<dbReference type="EMBL" id="JAADJZ010000007">
    <property type="protein sequence ID" value="KAF2873303.1"/>
    <property type="molecule type" value="Genomic_DNA"/>
</dbReference>
<protein>
    <submittedName>
        <fullName evidence="2">Uncharacterized protein</fullName>
    </submittedName>
</protein>
<comment type="caution">
    <text evidence="2">The sequence shown here is derived from an EMBL/GenBank/DDBJ whole genome shotgun (WGS) entry which is preliminary data.</text>
</comment>
<feature type="region of interest" description="Disordered" evidence="1">
    <location>
        <begin position="1"/>
        <end position="53"/>
    </location>
</feature>